<dbReference type="Pfam" id="PF21357">
    <property type="entry name" value="EIF3E_C"/>
    <property type="match status" value="1"/>
</dbReference>
<comment type="caution">
    <text evidence="7">The sequence shown here is derived from an EMBL/GenBank/DDBJ whole genome shotgun (WGS) entry which is preliminary data.</text>
</comment>
<feature type="domain" description="PCI" evidence="6">
    <location>
        <begin position="218"/>
        <end position="391"/>
    </location>
</feature>
<organism evidence="7 8">
    <name type="scientific">Clydaea vesicula</name>
    <dbReference type="NCBI Taxonomy" id="447962"/>
    <lineage>
        <taxon>Eukaryota</taxon>
        <taxon>Fungi</taxon>
        <taxon>Fungi incertae sedis</taxon>
        <taxon>Chytridiomycota</taxon>
        <taxon>Chytridiomycota incertae sedis</taxon>
        <taxon>Chytridiomycetes</taxon>
        <taxon>Lobulomycetales</taxon>
        <taxon>Lobulomycetaceae</taxon>
        <taxon>Clydaea</taxon>
    </lineage>
</organism>
<dbReference type="EMBL" id="JADGJW010000510">
    <property type="protein sequence ID" value="KAJ3215916.1"/>
    <property type="molecule type" value="Genomic_DNA"/>
</dbReference>
<dbReference type="AlphaFoldDB" id="A0AAD5XUG9"/>
<evidence type="ECO:0000256" key="2">
    <source>
        <dbReference type="ARBA" id="ARBA00022540"/>
    </source>
</evidence>
<evidence type="ECO:0000256" key="4">
    <source>
        <dbReference type="HAMAP-Rule" id="MF_03004"/>
    </source>
</evidence>
<dbReference type="Proteomes" id="UP001211065">
    <property type="component" value="Unassembled WGS sequence"/>
</dbReference>
<evidence type="ECO:0000256" key="3">
    <source>
        <dbReference type="ARBA" id="ARBA00022917"/>
    </source>
</evidence>
<sequence length="431" mass="49913">MLDLTLNLIKFVDVHLGIKLIEFVEEKKLYNANDLLNAKLTLLKKTKLLEKRNDVYQKLHAKPDPEFEKSKKVLGSAVAELKASTDVFEEIFQDEQAMADLKNEKVSAVQFLMKDFDLKSENISNLYKYAALLYQSGDYVAAAQFFDYFRQLSTDFELCSSALWGKLNSEILAGNNEKAFSDFLLLKESIEQTSSLQYSHLQQLENRTWLLHAALFVLLSHPKNGKDTLIDLFFQPQYINTIQTSCPWILRYLTLTVVTNKKRKNMLKDLVKILKQEHHVFSDPITDVLECIFLDYNFEKAQVKLLEGEKVLESDYFLHPFLNEFLNQAKILIFETYCRIYQNIGIKSLSEKLNFDEIEGEKWIVNVIRDARMDAKIDAKTKTVIMGTQSQTIYQQVIEKTKSLSFKSSMLAANIEKKEQEIACRNQEINA</sequence>
<dbReference type="InterPro" id="IPR019010">
    <property type="entry name" value="eIF3e_N"/>
</dbReference>
<dbReference type="SMART" id="SM01186">
    <property type="entry name" value="eIF3_N"/>
    <property type="match status" value="1"/>
</dbReference>
<gene>
    <name evidence="7" type="primary">EIF3E</name>
    <name evidence="4" type="synonym">INT6</name>
    <name evidence="7" type="ORF">HK099_006139</name>
</gene>
<evidence type="ECO:0000313" key="8">
    <source>
        <dbReference type="Proteomes" id="UP001211065"/>
    </source>
</evidence>
<protein>
    <recommendedName>
        <fullName evidence="4 5">Eukaryotic translation initiation factor 3 subunit E</fullName>
        <shortName evidence="4">eIF3e</shortName>
    </recommendedName>
</protein>
<keyword evidence="1 4" id="KW-0963">Cytoplasm</keyword>
<dbReference type="InterPro" id="IPR016650">
    <property type="entry name" value="eIF3e"/>
</dbReference>
<dbReference type="GO" id="GO:0016282">
    <property type="term" value="C:eukaryotic 43S preinitiation complex"/>
    <property type="evidence" value="ECO:0007669"/>
    <property type="project" value="UniProtKB-UniRule"/>
</dbReference>
<dbReference type="CDD" id="cd21378">
    <property type="entry name" value="eIF3E"/>
    <property type="match status" value="1"/>
</dbReference>
<comment type="subcellular location">
    <subcellularLocation>
        <location evidence="4 5">Cytoplasm</location>
    </subcellularLocation>
</comment>
<dbReference type="InterPro" id="IPR036390">
    <property type="entry name" value="WH_DNA-bd_sf"/>
</dbReference>
<reference evidence="7" key="1">
    <citation type="submission" date="2020-05" db="EMBL/GenBank/DDBJ databases">
        <title>Phylogenomic resolution of chytrid fungi.</title>
        <authorList>
            <person name="Stajich J.E."/>
            <person name="Amses K."/>
            <person name="Simmons R."/>
            <person name="Seto K."/>
            <person name="Myers J."/>
            <person name="Bonds A."/>
            <person name="Quandt C.A."/>
            <person name="Barry K."/>
            <person name="Liu P."/>
            <person name="Grigoriev I."/>
            <person name="Longcore J.E."/>
            <person name="James T.Y."/>
        </authorList>
    </citation>
    <scope>NUCLEOTIDE SEQUENCE</scope>
    <source>
        <strain evidence="7">JEL0476</strain>
    </source>
</reference>
<dbReference type="PIRSF" id="PIRSF016255">
    <property type="entry name" value="eIF3e_su6"/>
    <property type="match status" value="1"/>
</dbReference>
<evidence type="ECO:0000259" key="6">
    <source>
        <dbReference type="PROSITE" id="PS50250"/>
    </source>
</evidence>
<keyword evidence="2 4" id="KW-0396">Initiation factor</keyword>
<dbReference type="SUPFAM" id="SSF46785">
    <property type="entry name" value="Winged helix' DNA-binding domain"/>
    <property type="match status" value="1"/>
</dbReference>
<comment type="subunit">
    <text evidence="4 5">Component of the eukaryotic translation initiation factor 3 (eIF-3) complex.</text>
</comment>
<dbReference type="GO" id="GO:0001732">
    <property type="term" value="P:formation of cytoplasmic translation initiation complex"/>
    <property type="evidence" value="ECO:0007669"/>
    <property type="project" value="UniProtKB-UniRule"/>
</dbReference>
<keyword evidence="3 4" id="KW-0648">Protein biosynthesis</keyword>
<dbReference type="PROSITE" id="PS50250">
    <property type="entry name" value="PCI"/>
    <property type="match status" value="1"/>
</dbReference>
<comment type="similarity">
    <text evidence="4 5">Belongs to the eIF-3 subunit E family.</text>
</comment>
<evidence type="ECO:0000313" key="7">
    <source>
        <dbReference type="EMBL" id="KAJ3215916.1"/>
    </source>
</evidence>
<dbReference type="HAMAP" id="MF_03004">
    <property type="entry name" value="eIF3e"/>
    <property type="match status" value="1"/>
</dbReference>
<evidence type="ECO:0000256" key="5">
    <source>
        <dbReference type="PIRNR" id="PIRNR016255"/>
    </source>
</evidence>
<dbReference type="GO" id="GO:0003743">
    <property type="term" value="F:translation initiation factor activity"/>
    <property type="evidence" value="ECO:0007669"/>
    <property type="project" value="UniProtKB-UniRule"/>
</dbReference>
<dbReference type="PANTHER" id="PTHR10317">
    <property type="entry name" value="EUKARYOTIC TRANSLATION INITIATION FACTOR 3 SUBUNIT E"/>
    <property type="match status" value="1"/>
</dbReference>
<dbReference type="GO" id="GO:0071540">
    <property type="term" value="C:eukaryotic translation initiation factor 3 complex, eIF3e"/>
    <property type="evidence" value="ECO:0007669"/>
    <property type="project" value="UniProtKB-UniRule"/>
</dbReference>
<name>A0AAD5XUG9_9FUNG</name>
<accession>A0AAD5XUG9</accession>
<dbReference type="Pfam" id="PF09440">
    <property type="entry name" value="eIF3_N"/>
    <property type="match status" value="1"/>
</dbReference>
<proteinExistence type="inferred from homology"/>
<dbReference type="InterPro" id="IPR000717">
    <property type="entry name" value="PCI_dom"/>
</dbReference>
<evidence type="ECO:0000256" key="1">
    <source>
        <dbReference type="ARBA" id="ARBA00022490"/>
    </source>
</evidence>
<keyword evidence="8" id="KW-1185">Reference proteome</keyword>
<dbReference type="GO" id="GO:0033290">
    <property type="term" value="C:eukaryotic 48S preinitiation complex"/>
    <property type="evidence" value="ECO:0007669"/>
    <property type="project" value="UniProtKB-UniRule"/>
</dbReference>
<dbReference type="SMART" id="SM00088">
    <property type="entry name" value="PINT"/>
    <property type="match status" value="1"/>
</dbReference>
<dbReference type="Pfam" id="PF01399">
    <property type="entry name" value="PCI"/>
    <property type="match status" value="1"/>
</dbReference>
<comment type="function">
    <text evidence="4">Component of the eukaryotic translation initiation factor 3 (eIF-3) complex, which is involved in protein synthesis of a specialized repertoire of mRNAs and, together with other initiation factors, stimulates binding of mRNA and methionyl-tRNAi to the 40S ribosome. The eIF-3 complex specifically targets and initiates translation of a subset of mRNAs involved in cell proliferation.</text>
</comment>